<reference evidence="3" key="1">
    <citation type="submission" date="2023-03" db="EMBL/GenBank/DDBJ databases">
        <title>Massive genome expansion in bonnet fungi (Mycena s.s.) driven by repeated elements and novel gene families across ecological guilds.</title>
        <authorList>
            <consortium name="Lawrence Berkeley National Laboratory"/>
            <person name="Harder C.B."/>
            <person name="Miyauchi S."/>
            <person name="Viragh M."/>
            <person name="Kuo A."/>
            <person name="Thoen E."/>
            <person name="Andreopoulos B."/>
            <person name="Lu D."/>
            <person name="Skrede I."/>
            <person name="Drula E."/>
            <person name="Henrissat B."/>
            <person name="Morin E."/>
            <person name="Kohler A."/>
            <person name="Barry K."/>
            <person name="LaButti K."/>
            <person name="Morin E."/>
            <person name="Salamov A."/>
            <person name="Lipzen A."/>
            <person name="Mereny Z."/>
            <person name="Hegedus B."/>
            <person name="Baldrian P."/>
            <person name="Stursova M."/>
            <person name="Weitz H."/>
            <person name="Taylor A."/>
            <person name="Grigoriev I.V."/>
            <person name="Nagy L.G."/>
            <person name="Martin F."/>
            <person name="Kauserud H."/>
        </authorList>
    </citation>
    <scope>NUCLEOTIDE SEQUENCE</scope>
    <source>
        <strain evidence="3">CBHHK002</strain>
    </source>
</reference>
<feature type="region of interest" description="Disordered" evidence="2">
    <location>
        <begin position="774"/>
        <end position="806"/>
    </location>
</feature>
<dbReference type="EMBL" id="JARIHO010000018">
    <property type="protein sequence ID" value="KAJ7347753.1"/>
    <property type="molecule type" value="Genomic_DNA"/>
</dbReference>
<feature type="region of interest" description="Disordered" evidence="2">
    <location>
        <begin position="410"/>
        <end position="432"/>
    </location>
</feature>
<feature type="region of interest" description="Disordered" evidence="2">
    <location>
        <begin position="151"/>
        <end position="239"/>
    </location>
</feature>
<dbReference type="PANTHER" id="PTHR13037">
    <property type="entry name" value="FORMIN"/>
    <property type="match status" value="1"/>
</dbReference>
<evidence type="ECO:0000256" key="2">
    <source>
        <dbReference type="SAM" id="MobiDB-lite"/>
    </source>
</evidence>
<comment type="caution">
    <text evidence="3">The sequence shown here is derived from an EMBL/GenBank/DDBJ whole genome shotgun (WGS) entry which is preliminary data.</text>
</comment>
<proteinExistence type="predicted"/>
<protein>
    <submittedName>
        <fullName evidence="3">Uncharacterized protein</fullName>
    </submittedName>
</protein>
<feature type="compositionally biased region" description="Pro residues" evidence="2">
    <location>
        <begin position="786"/>
        <end position="795"/>
    </location>
</feature>
<evidence type="ECO:0000256" key="1">
    <source>
        <dbReference type="ARBA" id="ARBA00022581"/>
    </source>
</evidence>
<keyword evidence="4" id="KW-1185">Reference proteome</keyword>
<name>A0AAD7A2W2_9AGAR</name>
<keyword evidence="1" id="KW-0945">Host-virus interaction</keyword>
<feature type="region of interest" description="Disordered" evidence="2">
    <location>
        <begin position="527"/>
        <end position="567"/>
    </location>
</feature>
<feature type="compositionally biased region" description="Pro residues" evidence="2">
    <location>
        <begin position="549"/>
        <end position="567"/>
    </location>
</feature>
<dbReference type="AlphaFoldDB" id="A0AAD7A2W2"/>
<dbReference type="Proteomes" id="UP001218218">
    <property type="component" value="Unassembled WGS sequence"/>
</dbReference>
<sequence length="806" mass="87721">MNPPNQAQFQLQPPDPPHADPVLTILHKCSKCPGALSDIRVHEGTTGVGKRGRVVQDHLVVRIKARRLGHEIPYESLVAPLRFAPEPPAQPAAPGPIACSVHGCLTQGGQPRQASRQCIELKCKNCCSEAAAAAAQTGGYRDRCKAHNVAGNPGYDQPGQPPAIYHPQPPHAPIGQQLPPAQFQYGLPPPAQYFQPPPAQLPYAQQPVQYPPPQPTQRQAAQPIAGPSRGNARGGNPRPLARPMSNTWVAQRFGPQDLVNTGKVARQKLTAIANHTAELVIFHTKGVAPLQLQVQVTSLLQMQLSAHSTLMNDLQINPMTWFDLWIRSDWKIVQASTTFEIDRNHPSVIRLCPSLMIELPIEDCPGIDRFLSRKRIGTALVSPPKKMARTETISAPAQARDIIEIPDSPPLSASSGLPPIPSTSAPSLPRPTPVGKRYPDAFYVIEHQEAWDYYQSVKDSGAKTSIEKLWPTLFPGSSYFHTTVTKWKSTFLAAPKDVIAHFAAFGRTSAGSWAAFRVGCAAHARGEPFTSHTSESKPVKSETVDVPSIPNPPLSSPPAPQPVPPPQLVPSITAEFGLCPFCDTPFTVAPSAKLANLHQKLLAASTSAPTAANPDHRTASLTGQSSAFCRQHNTDSKLLPSARENNWPEHINYVRSKAEVLLYEASDGLGNENFAYGDIVGEGVEGLEEYFGVGEHEPNSDVEQLITAFASYTFGITLHPGDDDCEFYMAAMHSISRSHRRTEWSLRVWEAEGAASGLDFESWLRKQMDLEQGVKTEPVEQSILPRLPPPPPPGPGMVIDLTRDDE</sequence>
<evidence type="ECO:0000313" key="3">
    <source>
        <dbReference type="EMBL" id="KAJ7347753.1"/>
    </source>
</evidence>
<feature type="compositionally biased region" description="Pro residues" evidence="2">
    <location>
        <begin position="187"/>
        <end position="200"/>
    </location>
</feature>
<evidence type="ECO:0000313" key="4">
    <source>
        <dbReference type="Proteomes" id="UP001218218"/>
    </source>
</evidence>
<organism evidence="3 4">
    <name type="scientific">Mycena albidolilacea</name>
    <dbReference type="NCBI Taxonomy" id="1033008"/>
    <lineage>
        <taxon>Eukaryota</taxon>
        <taxon>Fungi</taxon>
        <taxon>Dikarya</taxon>
        <taxon>Basidiomycota</taxon>
        <taxon>Agaricomycotina</taxon>
        <taxon>Agaricomycetes</taxon>
        <taxon>Agaricomycetidae</taxon>
        <taxon>Agaricales</taxon>
        <taxon>Marasmiineae</taxon>
        <taxon>Mycenaceae</taxon>
        <taxon>Mycena</taxon>
    </lineage>
</organism>
<accession>A0AAD7A2W2</accession>
<feature type="compositionally biased region" description="Basic and acidic residues" evidence="2">
    <location>
        <begin position="534"/>
        <end position="543"/>
    </location>
</feature>
<dbReference type="PANTHER" id="PTHR13037:SF24">
    <property type="entry name" value="POLYCOMB PROTEIN PCL-RELATED"/>
    <property type="match status" value="1"/>
</dbReference>
<gene>
    <name evidence="3" type="ORF">DFH08DRAFT_1000969</name>
</gene>